<feature type="compositionally biased region" description="Low complexity" evidence="1">
    <location>
        <begin position="113"/>
        <end position="130"/>
    </location>
</feature>
<protein>
    <submittedName>
        <fullName evidence="2">Uncharacterized protein</fullName>
    </submittedName>
</protein>
<feature type="compositionally biased region" description="Pro residues" evidence="1">
    <location>
        <begin position="61"/>
        <end position="70"/>
    </location>
</feature>
<dbReference type="EMBL" id="KV919148">
    <property type="protein sequence ID" value="OSX71294.1"/>
    <property type="molecule type" value="Genomic_DNA"/>
</dbReference>
<dbReference type="AlphaFoldDB" id="A0A1X6NRQ4"/>
<sequence length="642" mass="68350">MPGGRAIRPSGGPQKVKFVRRLEDASEALTVTGQAPVALTPMFDMPPAAGSSAPRTQGSVPLPPVGPTPRSPLGSYNNQLSHPPVVEDSSPRPSKRRRPIIVGAGLPAGGATAGTESASSRSSAASSTNSDPGNLLTGCSENGAEDEEGHFGSDASNYFGSDDSEDERVAVEVNASDDSGEGGAHPGQDGFNPPGPRDPPITPAGTAVVFENYVEFFSYFFLRGQRGVSEDAYNLYRSFQMDMHPAEPPPPSLSHLHDVVIPRVRKNWGLPLRKIPVAPGLVGAGTDLLVVLPSDHLARDCRFEGTYRRLCEADSRDEVERELHPEFVDSTFFKDRAGALRSGPVVNRFFVDGFEFKTGDLIDICTSDDCDLHQVCVGKATFADKQHGVEPGPGIHAGDIVVVIHGARDGSAQPQGLGRLVLRHWRVKDFGSMAWAPAGSDDNCNVRVTGVYPSPCSEHCAPREDPPLPVRRLSGEGTLTVSLIFFSDGFVSRQGRNASSGGVYMSYASCLFRCRTSRHAVRRLSVAPAGVDSDAVLVAITDDLVQGATSGWPVTDPEGRPLRVFADVAFYVGDYVQVSHTSHMRGHGARAPCPLCRYALPGQEGSQYGQDGGSQDTGMGRTSAGTLAIVEAVRQRLEGVKL</sequence>
<evidence type="ECO:0000256" key="1">
    <source>
        <dbReference type="SAM" id="MobiDB-lite"/>
    </source>
</evidence>
<feature type="region of interest" description="Disordered" evidence="1">
    <location>
        <begin position="32"/>
        <end position="204"/>
    </location>
</feature>
<name>A0A1X6NRQ4_PORUM</name>
<reference evidence="2 3" key="1">
    <citation type="submission" date="2017-03" db="EMBL/GenBank/DDBJ databases">
        <title>WGS assembly of Porphyra umbilicalis.</title>
        <authorList>
            <person name="Brawley S.H."/>
            <person name="Blouin N.A."/>
            <person name="Ficko-Blean E."/>
            <person name="Wheeler G.L."/>
            <person name="Lohr M."/>
            <person name="Goodson H.V."/>
            <person name="Jenkins J.W."/>
            <person name="Blaby-Haas C.E."/>
            <person name="Helliwell K.E."/>
            <person name="Chan C."/>
            <person name="Marriage T."/>
            <person name="Bhattacharya D."/>
            <person name="Klein A.S."/>
            <person name="Badis Y."/>
            <person name="Brodie J."/>
            <person name="Cao Y."/>
            <person name="Collen J."/>
            <person name="Dittami S.M."/>
            <person name="Gachon C.M."/>
            <person name="Green B.R."/>
            <person name="Karpowicz S."/>
            <person name="Kim J.W."/>
            <person name="Kudahl U."/>
            <person name="Lin S."/>
            <person name="Michel G."/>
            <person name="Mittag M."/>
            <person name="Olson B.J."/>
            <person name="Pangilinan J."/>
            <person name="Peng Y."/>
            <person name="Qiu H."/>
            <person name="Shu S."/>
            <person name="Singer J.T."/>
            <person name="Smith A.G."/>
            <person name="Sprecher B.N."/>
            <person name="Wagner V."/>
            <person name="Wang W."/>
            <person name="Wang Z.-Y."/>
            <person name="Yan J."/>
            <person name="Yarish C."/>
            <person name="Zoeuner-Riek S."/>
            <person name="Zhuang Y."/>
            <person name="Zou Y."/>
            <person name="Lindquist E.A."/>
            <person name="Grimwood J."/>
            <person name="Barry K."/>
            <person name="Rokhsar D.S."/>
            <person name="Schmutz J."/>
            <person name="Stiller J.W."/>
            <person name="Grossman A.R."/>
            <person name="Prochnik S.E."/>
        </authorList>
    </citation>
    <scope>NUCLEOTIDE SEQUENCE [LARGE SCALE GENOMIC DNA]</scope>
    <source>
        <strain evidence="2">4086291</strain>
    </source>
</reference>
<accession>A0A1X6NRQ4</accession>
<proteinExistence type="predicted"/>
<organism evidence="2 3">
    <name type="scientific">Porphyra umbilicalis</name>
    <name type="common">Purple laver</name>
    <name type="synonym">Red alga</name>
    <dbReference type="NCBI Taxonomy" id="2786"/>
    <lineage>
        <taxon>Eukaryota</taxon>
        <taxon>Rhodophyta</taxon>
        <taxon>Bangiophyceae</taxon>
        <taxon>Bangiales</taxon>
        <taxon>Bangiaceae</taxon>
        <taxon>Porphyra</taxon>
    </lineage>
</organism>
<feature type="compositionally biased region" description="Pro residues" evidence="1">
    <location>
        <begin position="193"/>
        <end position="202"/>
    </location>
</feature>
<dbReference type="Proteomes" id="UP000218209">
    <property type="component" value="Unassembled WGS sequence"/>
</dbReference>
<gene>
    <name evidence="2" type="ORF">BU14_0562s0006</name>
</gene>
<keyword evidence="3" id="KW-1185">Reference proteome</keyword>
<evidence type="ECO:0000313" key="3">
    <source>
        <dbReference type="Proteomes" id="UP000218209"/>
    </source>
</evidence>
<evidence type="ECO:0000313" key="2">
    <source>
        <dbReference type="EMBL" id="OSX71294.1"/>
    </source>
</evidence>